<dbReference type="Gene3D" id="3.40.50.360">
    <property type="match status" value="1"/>
</dbReference>
<organism evidence="2 3">
    <name type="scientific">Streptomyces violaceolatus</name>
    <dbReference type="NCBI Taxonomy" id="67378"/>
    <lineage>
        <taxon>Bacteria</taxon>
        <taxon>Bacillati</taxon>
        <taxon>Actinomycetota</taxon>
        <taxon>Actinomycetes</taxon>
        <taxon>Kitasatosporales</taxon>
        <taxon>Streptomycetaceae</taxon>
        <taxon>Streptomyces</taxon>
        <taxon>Streptomyces violaceoruber group</taxon>
    </lineage>
</organism>
<reference evidence="2 3" key="1">
    <citation type="journal article" date="2019" name="Int. J. Syst. Evol. Microbiol.">
        <title>The Global Catalogue of Microorganisms (GCM) 10K type strain sequencing project: providing services to taxonomists for standard genome sequencing and annotation.</title>
        <authorList>
            <consortium name="The Broad Institute Genomics Platform"/>
            <consortium name="The Broad Institute Genome Sequencing Center for Infectious Disease"/>
            <person name="Wu L."/>
            <person name="Ma J."/>
        </authorList>
    </citation>
    <scope>NUCLEOTIDE SEQUENCE [LARGE SCALE GENOMIC DNA]</scope>
    <source>
        <strain evidence="2 3">JCM 4531</strain>
    </source>
</reference>
<dbReference type="Pfam" id="PF03358">
    <property type="entry name" value="FMN_red"/>
    <property type="match status" value="1"/>
</dbReference>
<evidence type="ECO:0000313" key="2">
    <source>
        <dbReference type="EMBL" id="GAA2666974.1"/>
    </source>
</evidence>
<dbReference type="SUPFAM" id="SSF52218">
    <property type="entry name" value="Flavoproteins"/>
    <property type="match status" value="1"/>
</dbReference>
<keyword evidence="3" id="KW-1185">Reference proteome</keyword>
<dbReference type="InterPro" id="IPR029039">
    <property type="entry name" value="Flavoprotein-like_sf"/>
</dbReference>
<proteinExistence type="predicted"/>
<evidence type="ECO:0000313" key="3">
    <source>
        <dbReference type="Proteomes" id="UP001499989"/>
    </source>
</evidence>
<sequence length="203" mass="21352">MGMRALVINCTLKPSPQPSNTEALAATVIAALKGHGAEVDVVRAVDLNLKPGVETDMGDGDDWPGVHEKLLASQILVIASPTWLGRPSSVAQRVLERMDAMLGETDDEGRPVAYNRVAGVLVTGNEDGAHHVISEIGGGLADIGYTIPGQAWTYWHLGPGPGPDFLDDERGHDWSVSTGRAMASNLVHAARALDAMPLPAPPS</sequence>
<name>A0ABN3S414_9ACTN</name>
<gene>
    <name evidence="2" type="ORF">GCM10010310_02320</name>
</gene>
<dbReference type="EMBL" id="BAAASK010000001">
    <property type="protein sequence ID" value="GAA2666974.1"/>
    <property type="molecule type" value="Genomic_DNA"/>
</dbReference>
<protein>
    <submittedName>
        <fullName evidence="2">Flavodoxin family protein</fullName>
    </submittedName>
</protein>
<evidence type="ECO:0000259" key="1">
    <source>
        <dbReference type="Pfam" id="PF03358"/>
    </source>
</evidence>
<feature type="domain" description="NADPH-dependent FMN reductase-like" evidence="1">
    <location>
        <begin position="3"/>
        <end position="132"/>
    </location>
</feature>
<dbReference type="InterPro" id="IPR005025">
    <property type="entry name" value="FMN_Rdtase-like_dom"/>
</dbReference>
<comment type="caution">
    <text evidence="2">The sequence shown here is derived from an EMBL/GenBank/DDBJ whole genome shotgun (WGS) entry which is preliminary data.</text>
</comment>
<dbReference type="Proteomes" id="UP001499989">
    <property type="component" value="Unassembled WGS sequence"/>
</dbReference>
<accession>A0ABN3S414</accession>